<dbReference type="EMBL" id="UINC01021951">
    <property type="protein sequence ID" value="SVA90586.1"/>
    <property type="molecule type" value="Genomic_DNA"/>
</dbReference>
<reference evidence="1" key="1">
    <citation type="submission" date="2018-05" db="EMBL/GenBank/DDBJ databases">
        <authorList>
            <person name="Lanie J.A."/>
            <person name="Ng W.-L."/>
            <person name="Kazmierczak K.M."/>
            <person name="Andrzejewski T.M."/>
            <person name="Davidsen T.M."/>
            <person name="Wayne K.J."/>
            <person name="Tettelin H."/>
            <person name="Glass J.I."/>
            <person name="Rusch D."/>
            <person name="Podicherti R."/>
            <person name="Tsui H.-C.T."/>
            <person name="Winkler M.E."/>
        </authorList>
    </citation>
    <scope>NUCLEOTIDE SEQUENCE</scope>
</reference>
<accession>A0A381ZMS8</accession>
<name>A0A381ZMS8_9ZZZZ</name>
<organism evidence="1">
    <name type="scientific">marine metagenome</name>
    <dbReference type="NCBI Taxonomy" id="408172"/>
    <lineage>
        <taxon>unclassified sequences</taxon>
        <taxon>metagenomes</taxon>
        <taxon>ecological metagenomes</taxon>
    </lineage>
</organism>
<dbReference type="AlphaFoldDB" id="A0A381ZMS8"/>
<protein>
    <submittedName>
        <fullName evidence="1">Uncharacterized protein</fullName>
    </submittedName>
</protein>
<proteinExistence type="predicted"/>
<evidence type="ECO:0000313" key="1">
    <source>
        <dbReference type="EMBL" id="SVA90586.1"/>
    </source>
</evidence>
<sequence>MTATAESTTILAEDVATSDVVWDGDRPIVDPSQLEAILGWDLTADGLCRGDACVPVSDRSALDHPDGVDLATVAGTLGRPVLVDSGARMVAVGAPASERHKALLYRQAPDATLLDLHGARRRLSEWSGTRRLLVAFSSW</sequence>
<gene>
    <name evidence="1" type="ORF">METZ01_LOCUS143440</name>
</gene>